<gene>
    <name evidence="1" type="ORF">SAMN06265364_102106</name>
</gene>
<organism evidence="1 2">
    <name type="scientific">Prevotella jejuni</name>
    <dbReference type="NCBI Taxonomy" id="1177574"/>
    <lineage>
        <taxon>Bacteria</taxon>
        <taxon>Pseudomonadati</taxon>
        <taxon>Bacteroidota</taxon>
        <taxon>Bacteroidia</taxon>
        <taxon>Bacteroidales</taxon>
        <taxon>Prevotellaceae</taxon>
        <taxon>Prevotella</taxon>
    </lineage>
</organism>
<proteinExistence type="predicted"/>
<keyword evidence="2" id="KW-1185">Reference proteome</keyword>
<dbReference type="RefSeq" id="WP_089365350.1">
    <property type="nucleotide sequence ID" value="NZ_CP023863.1"/>
</dbReference>
<protein>
    <submittedName>
        <fullName evidence="1">WbqC-like protein family protein</fullName>
    </submittedName>
</protein>
<comment type="caution">
    <text evidence="1">The sequence shown here is derived from an EMBL/GenBank/DDBJ whole genome shotgun (WGS) entry which is preliminary data.</text>
</comment>
<evidence type="ECO:0000313" key="2">
    <source>
        <dbReference type="Proteomes" id="UP000198427"/>
    </source>
</evidence>
<dbReference type="GeneID" id="94027863"/>
<reference evidence="1 2" key="1">
    <citation type="submission" date="2017-06" db="EMBL/GenBank/DDBJ databases">
        <authorList>
            <person name="Varghese N."/>
            <person name="Submissions S."/>
        </authorList>
    </citation>
    <scope>NUCLEOTIDE SEQUENCE [LARGE SCALE GENOMIC DNA]</scope>
    <source>
        <strain evidence="1 2">DSM 26989</strain>
    </source>
</reference>
<dbReference type="Pfam" id="PF08889">
    <property type="entry name" value="WbqC"/>
    <property type="match status" value="2"/>
</dbReference>
<dbReference type="OrthoDB" id="1523452at2"/>
<dbReference type="AlphaFoldDB" id="A0A2K9HAT3"/>
<accession>A0A2K9HAT3</accession>
<dbReference type="KEGG" id="pje:CRM71_00210"/>
<sequence length="223" mass="26391">MTYLDNGCINDLTFPSSEEGGEVLLSSAYFAPIQWYQKLNRYSSCLIEQHDNFVKQTYRNRCVIASANGPQALSIPVEKYEGAKCPMKDVRISDHDNWRHQHWNALQSSYGESPFFEYYEDDIRLFFERKWVFLYDFNWEITLKMCELIDIMPCMRRTDSYQTTLPDGTVDFREAIRPKHPGVDTDFVPRRYYQVYQQKFGFLPNLSILDLLFNEGNESVLYL</sequence>
<dbReference type="Proteomes" id="UP000198427">
    <property type="component" value="Unassembled WGS sequence"/>
</dbReference>
<dbReference type="InterPro" id="IPR014985">
    <property type="entry name" value="WbqC"/>
</dbReference>
<evidence type="ECO:0000313" key="1">
    <source>
        <dbReference type="EMBL" id="SNR63933.1"/>
    </source>
</evidence>
<name>A0A2K9HAT3_9BACT</name>
<dbReference type="EMBL" id="FZNZ01000002">
    <property type="protein sequence ID" value="SNR63933.1"/>
    <property type="molecule type" value="Genomic_DNA"/>
</dbReference>